<sequence length="363" mass="38806">MAGGAREINGRRRVGPVAGSPLSRGAPLAGAVVGTAVLSGLVWWVLPEEAVLSPWWTQVLGWPVALLLRVDPVQRWIGGGRLDNRVWLRLTIAGAVFAATVAPTGMSFLFPAFAALTACVHLQWSGSRAWRPCVTMTLALSTALQVLVRTGWLPTALPWSLDLVATVITVVLSLLTIGNVALLTAQRETESAALDLERRSRHDALLHAATHDSLSGRLNRAGLQEHLTRCRTDAVGVLYVDLDHFKPVNDRYGHAAGDLLLRLAADRLAALLRPEDGLGRLGGDEFVVLLATGDAAVVADVAARAATALRAPFDLDGTLVRVSASVGTALSLEPVTFEDLLRRADAAMYAEKVHHRRRVAPAD</sequence>
<accession>A0ABV4I7F9</accession>
<evidence type="ECO:0000259" key="2">
    <source>
        <dbReference type="PROSITE" id="PS50887"/>
    </source>
</evidence>
<name>A0ABV4I7F9_9ACTN</name>
<dbReference type="InterPro" id="IPR000160">
    <property type="entry name" value="GGDEF_dom"/>
</dbReference>
<protein>
    <submittedName>
        <fullName evidence="3">Diguanylate cyclase domain-containing protein</fullName>
        <ecNumber evidence="3">2.7.7.65</ecNumber>
    </submittedName>
</protein>
<feature type="transmembrane region" description="Helical" evidence="1">
    <location>
        <begin position="21"/>
        <end position="46"/>
    </location>
</feature>
<dbReference type="Pfam" id="PF00990">
    <property type="entry name" value="GGDEF"/>
    <property type="match status" value="1"/>
</dbReference>
<organism evidence="3 4">
    <name type="scientific">Kineococcus mangrovi</name>
    <dbReference type="NCBI Taxonomy" id="1660183"/>
    <lineage>
        <taxon>Bacteria</taxon>
        <taxon>Bacillati</taxon>
        <taxon>Actinomycetota</taxon>
        <taxon>Actinomycetes</taxon>
        <taxon>Kineosporiales</taxon>
        <taxon>Kineosporiaceae</taxon>
        <taxon>Kineococcus</taxon>
    </lineage>
</organism>
<dbReference type="EMBL" id="JBGGTQ010000014">
    <property type="protein sequence ID" value="MEZ0494618.1"/>
    <property type="molecule type" value="Genomic_DNA"/>
</dbReference>
<dbReference type="NCBIfam" id="TIGR00254">
    <property type="entry name" value="GGDEF"/>
    <property type="match status" value="1"/>
</dbReference>
<gene>
    <name evidence="3" type="ORF">AB2L28_20470</name>
</gene>
<evidence type="ECO:0000256" key="1">
    <source>
        <dbReference type="SAM" id="Phobius"/>
    </source>
</evidence>
<dbReference type="InterPro" id="IPR029787">
    <property type="entry name" value="Nucleotide_cyclase"/>
</dbReference>
<dbReference type="GO" id="GO:0052621">
    <property type="term" value="F:diguanylate cyclase activity"/>
    <property type="evidence" value="ECO:0007669"/>
    <property type="project" value="UniProtKB-EC"/>
</dbReference>
<keyword evidence="3" id="KW-0548">Nucleotidyltransferase</keyword>
<dbReference type="InterPro" id="IPR043128">
    <property type="entry name" value="Rev_trsase/Diguanyl_cyclase"/>
</dbReference>
<dbReference type="CDD" id="cd01949">
    <property type="entry name" value="GGDEF"/>
    <property type="match status" value="1"/>
</dbReference>
<keyword evidence="4" id="KW-1185">Reference proteome</keyword>
<dbReference type="Gene3D" id="3.30.70.270">
    <property type="match status" value="1"/>
</dbReference>
<feature type="domain" description="GGDEF" evidence="2">
    <location>
        <begin position="233"/>
        <end position="363"/>
    </location>
</feature>
<dbReference type="InterPro" id="IPR052163">
    <property type="entry name" value="DGC-Regulatory_Protein"/>
</dbReference>
<keyword evidence="3" id="KW-0808">Transferase</keyword>
<dbReference type="EC" id="2.7.7.65" evidence="3"/>
<keyword evidence="1" id="KW-0812">Transmembrane</keyword>
<keyword evidence="1" id="KW-1133">Transmembrane helix</keyword>
<comment type="caution">
    <text evidence="3">The sequence shown here is derived from an EMBL/GenBank/DDBJ whole genome shotgun (WGS) entry which is preliminary data.</text>
</comment>
<reference evidence="3 4" key="1">
    <citation type="submission" date="2024-07" db="EMBL/GenBank/DDBJ databases">
        <authorList>
            <person name="Thanompreechachai J."/>
            <person name="Duangmal K."/>
        </authorList>
    </citation>
    <scope>NUCLEOTIDE SEQUENCE [LARGE SCALE GENOMIC DNA]</scope>
    <source>
        <strain evidence="3 4">TBRC 1896</strain>
    </source>
</reference>
<dbReference type="SMART" id="SM00267">
    <property type="entry name" value="GGDEF"/>
    <property type="match status" value="1"/>
</dbReference>
<dbReference type="PANTHER" id="PTHR46663">
    <property type="entry name" value="DIGUANYLATE CYCLASE DGCT-RELATED"/>
    <property type="match status" value="1"/>
</dbReference>
<feature type="transmembrane region" description="Helical" evidence="1">
    <location>
        <begin position="133"/>
        <end position="152"/>
    </location>
</feature>
<feature type="transmembrane region" description="Helical" evidence="1">
    <location>
        <begin position="164"/>
        <end position="185"/>
    </location>
</feature>
<keyword evidence="1" id="KW-0472">Membrane</keyword>
<dbReference type="SUPFAM" id="SSF55073">
    <property type="entry name" value="Nucleotide cyclase"/>
    <property type="match status" value="1"/>
</dbReference>
<proteinExistence type="predicted"/>
<dbReference type="PANTHER" id="PTHR46663:SF2">
    <property type="entry name" value="GGDEF DOMAIN-CONTAINING PROTEIN"/>
    <property type="match status" value="1"/>
</dbReference>
<dbReference type="Proteomes" id="UP001566476">
    <property type="component" value="Unassembled WGS sequence"/>
</dbReference>
<evidence type="ECO:0000313" key="4">
    <source>
        <dbReference type="Proteomes" id="UP001566476"/>
    </source>
</evidence>
<evidence type="ECO:0000313" key="3">
    <source>
        <dbReference type="EMBL" id="MEZ0494618.1"/>
    </source>
</evidence>
<dbReference type="RefSeq" id="WP_370720849.1">
    <property type="nucleotide sequence ID" value="NZ_JBGGTQ010000014.1"/>
</dbReference>
<dbReference type="PROSITE" id="PS50887">
    <property type="entry name" value="GGDEF"/>
    <property type="match status" value="1"/>
</dbReference>